<reference evidence="2" key="1">
    <citation type="submission" date="2020-05" db="EMBL/GenBank/DDBJ databases">
        <authorList>
            <person name="Chiriac C."/>
            <person name="Salcher M."/>
            <person name="Ghai R."/>
            <person name="Kavagutti S V."/>
        </authorList>
    </citation>
    <scope>NUCLEOTIDE SEQUENCE</scope>
</reference>
<sequence length="141" mass="14834">MATAIKAIKKPAIPGPGLNKQGVVVLQSFFIFIFASLEIWIRSGAGIVSGLIIALVSFGGISYGRKGTRYVAAVTPPLAFAATALFMTILSDGLSISRVGVDFIAALASVAPFLLIGALYTWFVFLNEKAKTRPSKRAAAN</sequence>
<organism evidence="2">
    <name type="scientific">freshwater metagenome</name>
    <dbReference type="NCBI Taxonomy" id="449393"/>
    <lineage>
        <taxon>unclassified sequences</taxon>
        <taxon>metagenomes</taxon>
        <taxon>ecological metagenomes</taxon>
    </lineage>
</organism>
<dbReference type="AlphaFoldDB" id="A0A6J5YNC8"/>
<name>A0A6J5YNC8_9ZZZZ</name>
<feature type="transmembrane region" description="Helical" evidence="1">
    <location>
        <begin position="47"/>
        <end position="63"/>
    </location>
</feature>
<feature type="transmembrane region" description="Helical" evidence="1">
    <location>
        <begin position="70"/>
        <end position="91"/>
    </location>
</feature>
<keyword evidence="1" id="KW-0812">Transmembrane</keyword>
<evidence type="ECO:0000256" key="1">
    <source>
        <dbReference type="SAM" id="Phobius"/>
    </source>
</evidence>
<dbReference type="EMBL" id="CAESAG010000020">
    <property type="protein sequence ID" value="CAB4331771.1"/>
    <property type="molecule type" value="Genomic_DNA"/>
</dbReference>
<evidence type="ECO:0000313" key="2">
    <source>
        <dbReference type="EMBL" id="CAB4331771.1"/>
    </source>
</evidence>
<gene>
    <name evidence="2" type="ORF">UFOPK4080_00233</name>
</gene>
<feature type="transmembrane region" description="Helical" evidence="1">
    <location>
        <begin position="103"/>
        <end position="126"/>
    </location>
</feature>
<feature type="transmembrane region" description="Helical" evidence="1">
    <location>
        <begin position="21"/>
        <end position="41"/>
    </location>
</feature>
<keyword evidence="1" id="KW-1133">Transmembrane helix</keyword>
<keyword evidence="1" id="KW-0472">Membrane</keyword>
<protein>
    <submittedName>
        <fullName evidence="2">Unannotated protein</fullName>
    </submittedName>
</protein>
<accession>A0A6J5YNC8</accession>
<proteinExistence type="predicted"/>